<evidence type="ECO:0000256" key="4">
    <source>
        <dbReference type="ARBA" id="ARBA00022989"/>
    </source>
</evidence>
<dbReference type="InterPro" id="IPR000917">
    <property type="entry name" value="Sulfatase_N"/>
</dbReference>
<dbReference type="SUPFAM" id="SSF53649">
    <property type="entry name" value="Alkaline phosphatase-like"/>
    <property type="match status" value="1"/>
</dbReference>
<accession>E5Y8H2</accession>
<gene>
    <name evidence="9" type="ORF">HMPREF0179_02490</name>
</gene>
<feature type="transmembrane region" description="Helical" evidence="6">
    <location>
        <begin position="324"/>
        <end position="347"/>
    </location>
</feature>
<dbReference type="HOGENOM" id="CLU_014653_1_0_7"/>
<evidence type="ECO:0000313" key="9">
    <source>
        <dbReference type="EMBL" id="EFV43724.1"/>
    </source>
</evidence>
<dbReference type="Pfam" id="PF00884">
    <property type="entry name" value="Sulfatase"/>
    <property type="match status" value="1"/>
</dbReference>
<dbReference type="InterPro" id="IPR017850">
    <property type="entry name" value="Alkaline_phosphatase_core_sf"/>
</dbReference>
<feature type="transmembrane region" description="Helical" evidence="6">
    <location>
        <begin position="444"/>
        <end position="464"/>
    </location>
</feature>
<dbReference type="GO" id="GO:0005886">
    <property type="term" value="C:plasma membrane"/>
    <property type="evidence" value="ECO:0007669"/>
    <property type="project" value="UniProtKB-SubCell"/>
</dbReference>
<dbReference type="Proteomes" id="UP000006034">
    <property type="component" value="Unassembled WGS sequence"/>
</dbReference>
<feature type="transmembrane region" description="Helical" evidence="6">
    <location>
        <begin position="359"/>
        <end position="382"/>
    </location>
</feature>
<dbReference type="STRING" id="563192.HMPREF0179_02490"/>
<keyword evidence="10" id="KW-1185">Reference proteome</keyword>
<evidence type="ECO:0000259" key="7">
    <source>
        <dbReference type="Pfam" id="PF00884"/>
    </source>
</evidence>
<evidence type="ECO:0000256" key="6">
    <source>
        <dbReference type="SAM" id="Phobius"/>
    </source>
</evidence>
<dbReference type="CDD" id="cd16015">
    <property type="entry name" value="LTA_synthase"/>
    <property type="match status" value="1"/>
</dbReference>
<feature type="transmembrane region" description="Helical" evidence="6">
    <location>
        <begin position="94"/>
        <end position="111"/>
    </location>
</feature>
<comment type="subcellular location">
    <subcellularLocation>
        <location evidence="1">Cell membrane</location>
        <topology evidence="1">Multi-pass membrane protein</topology>
    </subcellularLocation>
</comment>
<proteinExistence type="predicted"/>
<dbReference type="Gene3D" id="1.20.144.10">
    <property type="entry name" value="Phosphatidic acid phosphatase type 2/haloperoxidase"/>
    <property type="match status" value="1"/>
</dbReference>
<reference evidence="9 10" key="1">
    <citation type="submission" date="2010-10" db="EMBL/GenBank/DDBJ databases">
        <authorList>
            <consortium name="The Broad Institute Genome Sequencing Platform"/>
            <person name="Ward D."/>
            <person name="Earl A."/>
            <person name="Feldgarden M."/>
            <person name="Young S.K."/>
            <person name="Gargeya S."/>
            <person name="Zeng Q."/>
            <person name="Alvarado L."/>
            <person name="Berlin A."/>
            <person name="Bochicchio J."/>
            <person name="Chapman S.B."/>
            <person name="Chen Z."/>
            <person name="Freedman E."/>
            <person name="Gellesch M."/>
            <person name="Goldberg J."/>
            <person name="Griggs A."/>
            <person name="Gujja S."/>
            <person name="Heilman E."/>
            <person name="Heiman D."/>
            <person name="Howarth C."/>
            <person name="Mehta T."/>
            <person name="Neiman D."/>
            <person name="Pearson M."/>
            <person name="Roberts A."/>
            <person name="Saif S."/>
            <person name="Shea T."/>
            <person name="Shenoy N."/>
            <person name="Sisk P."/>
            <person name="Stolte C."/>
            <person name="Sykes S."/>
            <person name="White J."/>
            <person name="Yandava C."/>
            <person name="Allen-Vercoe E."/>
            <person name="Sibley C."/>
            <person name="Ambrose C.E."/>
            <person name="Strauss J."/>
            <person name="Daigneault M."/>
            <person name="Haas B."/>
            <person name="Nusbaum C."/>
            <person name="Birren B."/>
        </authorList>
    </citation>
    <scope>NUCLEOTIDE SEQUENCE [LARGE SCALE GENOMIC DNA]</scope>
    <source>
        <strain evidence="9 10">3_1_6</strain>
    </source>
</reference>
<dbReference type="SUPFAM" id="SSF48317">
    <property type="entry name" value="Acid phosphatase/Vanadium-dependent haloperoxidase"/>
    <property type="match status" value="1"/>
</dbReference>
<organism evidence="9 10">
    <name type="scientific">Bilophila wadsworthia (strain 3_1_6)</name>
    <dbReference type="NCBI Taxonomy" id="563192"/>
    <lineage>
        <taxon>Bacteria</taxon>
        <taxon>Pseudomonadati</taxon>
        <taxon>Thermodesulfobacteriota</taxon>
        <taxon>Desulfovibrionia</taxon>
        <taxon>Desulfovibrionales</taxon>
        <taxon>Desulfovibrionaceae</taxon>
        <taxon>Bilophila</taxon>
    </lineage>
</organism>
<reference evidence="9 10" key="2">
    <citation type="submission" date="2013-04" db="EMBL/GenBank/DDBJ databases">
        <title>The Genome Sequence of Bilophila wadsworthia 3_1_6.</title>
        <authorList>
            <consortium name="The Broad Institute Genomics Platform"/>
            <person name="Earl A."/>
            <person name="Ward D."/>
            <person name="Feldgarden M."/>
            <person name="Gevers D."/>
            <person name="Sibley C."/>
            <person name="Strauss J."/>
            <person name="Allen-Vercoe E."/>
            <person name="Walker B."/>
            <person name="Young S."/>
            <person name="Zeng Q."/>
            <person name="Gargeya S."/>
            <person name="Fitzgerald M."/>
            <person name="Haas B."/>
            <person name="Abouelleil A."/>
            <person name="Allen A.W."/>
            <person name="Alvarado L."/>
            <person name="Arachchi H.M."/>
            <person name="Berlin A.M."/>
            <person name="Chapman S.B."/>
            <person name="Gainer-Dewar J."/>
            <person name="Goldberg J."/>
            <person name="Griggs A."/>
            <person name="Gujja S."/>
            <person name="Hansen M."/>
            <person name="Howarth C."/>
            <person name="Imamovic A."/>
            <person name="Ireland A."/>
            <person name="Larimer J."/>
            <person name="McCowan C."/>
            <person name="Murphy C."/>
            <person name="Pearson M."/>
            <person name="Poon T.W."/>
            <person name="Priest M."/>
            <person name="Roberts A."/>
            <person name="Saif S."/>
            <person name="Shea T."/>
            <person name="Sisk P."/>
            <person name="Sykes S."/>
            <person name="Wortman J."/>
            <person name="Nusbaum C."/>
            <person name="Birren B."/>
        </authorList>
    </citation>
    <scope>NUCLEOTIDE SEQUENCE [LARGE SCALE GENOMIC DNA]</scope>
    <source>
        <strain evidence="9 10">3_1_6</strain>
    </source>
</reference>
<evidence type="ECO:0000313" key="10">
    <source>
        <dbReference type="Proteomes" id="UP000006034"/>
    </source>
</evidence>
<dbReference type="Gene3D" id="3.30.1120.80">
    <property type="match status" value="1"/>
</dbReference>
<dbReference type="PANTHER" id="PTHR47371:SF3">
    <property type="entry name" value="PHOSPHOGLYCEROL TRANSFERASE I"/>
    <property type="match status" value="1"/>
</dbReference>
<evidence type="ECO:0000256" key="3">
    <source>
        <dbReference type="ARBA" id="ARBA00022692"/>
    </source>
</evidence>
<evidence type="ECO:0000256" key="2">
    <source>
        <dbReference type="ARBA" id="ARBA00022475"/>
    </source>
</evidence>
<dbReference type="OrthoDB" id="9760224at2"/>
<dbReference type="PANTHER" id="PTHR47371">
    <property type="entry name" value="LIPOTEICHOIC ACID SYNTHASE"/>
    <property type="match status" value="1"/>
</dbReference>
<feature type="transmembrane region" description="Helical" evidence="6">
    <location>
        <begin position="411"/>
        <end position="432"/>
    </location>
</feature>
<feature type="domain" description="Phosphatidic acid phosphatase type 2/haloperoxidase" evidence="8">
    <location>
        <begin position="95"/>
        <end position="222"/>
    </location>
</feature>
<sequence>MTKRMIAAQLSVGALLLVLVALMESYTGWDTAAQRLWFDSATHEWVVSNELHARLAWFFYDGPKILLVVLGIACVAGVLGGARWNLPPECRRGCLLLLLSLAFVPMLLGGAKQFTNVYCPKQIEEFGGEYVHQGVLECRNPANEGRSPGRCFPAGHASGGFALMMLFFCFRSRRDRWAGLGAGLIAGWGMGFYQMLRGQHFLSHTLFTMIGAWMIILLVTWALRGFSLNKLVSINICPAVLPRLSRNRNSSCVTTRSPNRIFSFKRGFIMYAFLDAVRYLVRRLLPFIGIYFFAELTELSILALRESSNLHLSLKGFLVSFPVWVGTTMVSCLFSILPVLAYLLLLPRKWHGGRWDRRLSILFFFLFTAGHLFEEVAELLFWDEFTSRFNFVAVDYLVYTNEVIGNISQSYPVALFLGGITVAAGVITLLARRWLSTVRTVPRLLMRFAGAALLVLCACSLNMVNFMDISEDTGDRYLTELSKDGLYSLFHAFFSNELSYNDFYLTRPDADTVATLAPLMASDARRVGDPASLAYEVAPHEKEIRANVVIVLMESMGSEFFSEFRDDGQKLTPELEKLASESLYFSHVYSTGTRTVRGIEALTLARPPLPGMPIVRLQGNDNLRGIWSVFRERGYDTKWIYGGYGYFDNMNAYFSGNGFTVVDRTVMQPEEITFSNIWGVCDENLFARAIKEADASHAAGKPFFNFVLTTSNHRPYTYPDGKISIPSKSGRNGGVMYADYSIGKFMEEARKHPWFDDTVFVFVADHGASSSGREEIKQGNHHIPLIIYAPKFIKPERHDQPISQIDAVPTLLSLLHFKYTGEFYGTNALDRDYVSRLFLSNYQKLAYVKGNEMVIMRPVRGVHFYRDGQQIGSAEAAKPQDRVKAPDASLQQVLDEGISYYQHSARWREFLKE</sequence>
<keyword evidence="3 6" id="KW-0812">Transmembrane</keyword>
<dbReference type="RefSeq" id="WP_005028348.1">
    <property type="nucleotide sequence ID" value="NZ_KE150238.1"/>
</dbReference>
<dbReference type="InterPro" id="IPR050448">
    <property type="entry name" value="OpgB/LTA_synthase_biosynth"/>
</dbReference>
<comment type="caution">
    <text evidence="9">The sequence shown here is derived from an EMBL/GenBank/DDBJ whole genome shotgun (WGS) entry which is preliminary data.</text>
</comment>
<evidence type="ECO:0000256" key="5">
    <source>
        <dbReference type="ARBA" id="ARBA00023136"/>
    </source>
</evidence>
<protein>
    <recommendedName>
        <fullName evidence="11">Sulfatase N-terminal domain-containing protein</fullName>
    </recommendedName>
</protein>
<evidence type="ECO:0000256" key="1">
    <source>
        <dbReference type="ARBA" id="ARBA00004651"/>
    </source>
</evidence>
<feature type="transmembrane region" description="Helical" evidence="6">
    <location>
        <begin position="152"/>
        <end position="170"/>
    </location>
</feature>
<feature type="transmembrane region" description="Helical" evidence="6">
    <location>
        <begin position="201"/>
        <end position="223"/>
    </location>
</feature>
<dbReference type="Gene3D" id="3.40.720.10">
    <property type="entry name" value="Alkaline Phosphatase, subunit A"/>
    <property type="match status" value="1"/>
</dbReference>
<keyword evidence="5 6" id="KW-0472">Membrane</keyword>
<dbReference type="InterPro" id="IPR000326">
    <property type="entry name" value="PAP2/HPO"/>
</dbReference>
<dbReference type="AlphaFoldDB" id="E5Y8H2"/>
<dbReference type="InterPro" id="IPR036938">
    <property type="entry name" value="PAP2/HPO_sf"/>
</dbReference>
<dbReference type="CDD" id="cd03396">
    <property type="entry name" value="PAP2_like_6"/>
    <property type="match status" value="1"/>
</dbReference>
<keyword evidence="2" id="KW-1003">Cell membrane</keyword>
<feature type="transmembrane region" description="Helical" evidence="6">
    <location>
        <begin position="177"/>
        <end position="195"/>
    </location>
</feature>
<feature type="transmembrane region" description="Helical" evidence="6">
    <location>
        <begin position="284"/>
        <end position="304"/>
    </location>
</feature>
<dbReference type="GeneID" id="78085620"/>
<evidence type="ECO:0008006" key="11">
    <source>
        <dbReference type="Google" id="ProtNLM"/>
    </source>
</evidence>
<evidence type="ECO:0000259" key="8">
    <source>
        <dbReference type="Pfam" id="PF01569"/>
    </source>
</evidence>
<name>E5Y8H2_BILW3</name>
<dbReference type="eggNOG" id="COG1368">
    <property type="taxonomic scope" value="Bacteria"/>
</dbReference>
<dbReference type="eggNOG" id="COG3907">
    <property type="taxonomic scope" value="Bacteria"/>
</dbReference>
<feature type="transmembrane region" description="Helical" evidence="6">
    <location>
        <begin position="65"/>
        <end position="82"/>
    </location>
</feature>
<dbReference type="Pfam" id="PF01569">
    <property type="entry name" value="PAP2"/>
    <property type="match status" value="1"/>
</dbReference>
<keyword evidence="4 6" id="KW-1133">Transmembrane helix</keyword>
<feature type="domain" description="Sulfatase N-terminal" evidence="7">
    <location>
        <begin position="547"/>
        <end position="816"/>
    </location>
</feature>
<dbReference type="EMBL" id="ADCP02000001">
    <property type="protein sequence ID" value="EFV43724.1"/>
    <property type="molecule type" value="Genomic_DNA"/>
</dbReference>